<dbReference type="GO" id="GO:0005975">
    <property type="term" value="P:carbohydrate metabolic process"/>
    <property type="evidence" value="ECO:0007669"/>
    <property type="project" value="InterPro"/>
</dbReference>
<protein>
    <submittedName>
        <fullName evidence="3">Putative secreted protein</fullName>
    </submittedName>
</protein>
<reference evidence="3" key="1">
    <citation type="submission" date="2020-03" db="EMBL/GenBank/DDBJ databases">
        <title>Transcriptomic Profiling of the Digestive Tract of the Rat Flea, Xenopsylla cheopis, Following Blood Feeding and Infection with Yersinia pestis.</title>
        <authorList>
            <person name="Bland D.M."/>
            <person name="Martens C.A."/>
            <person name="Virtaneva K."/>
            <person name="Kanakabandi K."/>
            <person name="Long D."/>
            <person name="Rosenke R."/>
            <person name="Saturday G.A."/>
            <person name="Hoyt F.H."/>
            <person name="Bruno D.P."/>
            <person name="Ribeiro J.M.C."/>
            <person name="Hinnebusch J."/>
        </authorList>
    </citation>
    <scope>NUCLEOTIDE SEQUENCE</scope>
</reference>
<dbReference type="InterPro" id="IPR012341">
    <property type="entry name" value="6hp_glycosidase-like_sf"/>
</dbReference>
<dbReference type="SUPFAM" id="SSF48208">
    <property type="entry name" value="Six-hairpin glycosidases"/>
    <property type="match status" value="1"/>
</dbReference>
<feature type="chain" id="PRO_5026723866" evidence="1">
    <location>
        <begin position="26"/>
        <end position="243"/>
    </location>
</feature>
<organism evidence="3">
    <name type="scientific">Xenopsylla cheopis</name>
    <name type="common">Oriental rat flea</name>
    <name type="synonym">Pulex cheopis</name>
    <dbReference type="NCBI Taxonomy" id="163159"/>
    <lineage>
        <taxon>Eukaryota</taxon>
        <taxon>Metazoa</taxon>
        <taxon>Ecdysozoa</taxon>
        <taxon>Arthropoda</taxon>
        <taxon>Hexapoda</taxon>
        <taxon>Insecta</taxon>
        <taxon>Pterygota</taxon>
        <taxon>Neoptera</taxon>
        <taxon>Endopterygota</taxon>
        <taxon>Siphonaptera</taxon>
        <taxon>Pulicidae</taxon>
        <taxon>Xenopsyllinae</taxon>
        <taxon>Xenopsylla</taxon>
    </lineage>
</organism>
<proteinExistence type="predicted"/>
<dbReference type="PANTHER" id="PTHR12654">
    <property type="entry name" value="BILE ACID BETA-GLUCOSIDASE-RELATED"/>
    <property type="match status" value="1"/>
</dbReference>
<dbReference type="AlphaFoldDB" id="A0A6M2DYP8"/>
<feature type="signal peptide" evidence="1">
    <location>
        <begin position="1"/>
        <end position="25"/>
    </location>
</feature>
<evidence type="ECO:0000256" key="1">
    <source>
        <dbReference type="SAM" id="SignalP"/>
    </source>
</evidence>
<keyword evidence="1" id="KW-0732">Signal</keyword>
<dbReference type="EMBL" id="GIIL01007458">
    <property type="protein sequence ID" value="NOV51184.1"/>
    <property type="molecule type" value="Transcribed_RNA"/>
</dbReference>
<dbReference type="InterPro" id="IPR052566">
    <property type="entry name" value="Non-lysos_glucosylceramidase"/>
</dbReference>
<dbReference type="InterPro" id="IPR006775">
    <property type="entry name" value="GH116_catalytic"/>
</dbReference>
<dbReference type="InterPro" id="IPR008928">
    <property type="entry name" value="6-hairpin_glycosidase_sf"/>
</dbReference>
<feature type="domain" description="Glycosyl-hydrolase family 116 catalytic region" evidence="2">
    <location>
        <begin position="1"/>
        <end position="229"/>
    </location>
</feature>
<dbReference type="PANTHER" id="PTHR12654:SF0">
    <property type="entry name" value="NON-LYSOSOMAL GLUCOSYLCERAMIDASE"/>
    <property type="match status" value="1"/>
</dbReference>
<dbReference type="Pfam" id="PF04685">
    <property type="entry name" value="DUF608"/>
    <property type="match status" value="1"/>
</dbReference>
<dbReference type="Gene3D" id="1.50.10.10">
    <property type="match status" value="1"/>
</dbReference>
<dbReference type="GO" id="GO:0008422">
    <property type="term" value="F:beta-glucosidase activity"/>
    <property type="evidence" value="ECO:0007669"/>
    <property type="project" value="TreeGrafter"/>
</dbReference>
<accession>A0A6M2DYP8</accession>
<sequence>MKGPSAYCAGLWLAALQCMTEMANTLNFKEDYDHYTEILEKGKKSFDDKLWNGKYYRFDTSGRNETIMSDQLCGHWYMKLCGFGYEIFPEDKVKSALKTIYRNNVMSFCNGRIGAVNGFIPGDLNEEEKLQDKIDKEKLNKKETSEINSSKGYADTTTIQSEEIWTGVNFALASTMIFEGMIEEAFKTAGGLSKSLFEMGMNFETPEALYAEKHYRAIGYMRPLSIWSMQYAWEQIKNKNQIK</sequence>
<evidence type="ECO:0000313" key="3">
    <source>
        <dbReference type="EMBL" id="NOV51184.1"/>
    </source>
</evidence>
<name>A0A6M2DYP8_XENCH</name>
<evidence type="ECO:0000259" key="2">
    <source>
        <dbReference type="Pfam" id="PF04685"/>
    </source>
</evidence>